<feature type="chain" id="PRO_5014134571" evidence="2">
    <location>
        <begin position="25"/>
        <end position="357"/>
    </location>
</feature>
<dbReference type="PANTHER" id="PTHR44298">
    <property type="entry name" value="DNAJ HOMOLOG SUBFAMILY B MEMBER 11"/>
    <property type="match status" value="1"/>
</dbReference>
<dbReference type="CDD" id="cd06257">
    <property type="entry name" value="DnaJ"/>
    <property type="match status" value="1"/>
</dbReference>
<protein>
    <submittedName>
        <fullName evidence="4">DnaJ subfamily B member 11</fullName>
    </submittedName>
</protein>
<dbReference type="AlphaFoldDB" id="A0A2H8TXS1"/>
<dbReference type="CDD" id="cd10747">
    <property type="entry name" value="DnaJ_C"/>
    <property type="match status" value="1"/>
</dbReference>
<dbReference type="Gene3D" id="2.60.260.20">
    <property type="entry name" value="Urease metallochaperone UreE, N-terminal domain"/>
    <property type="match status" value="2"/>
</dbReference>
<accession>A0A2H8TXS1</accession>
<gene>
    <name evidence="4" type="primary">DNAJB11_1</name>
</gene>
<dbReference type="InterPro" id="IPR036869">
    <property type="entry name" value="J_dom_sf"/>
</dbReference>
<keyword evidence="1 2" id="KW-0732">Signal</keyword>
<dbReference type="Pfam" id="PF00226">
    <property type="entry name" value="DnaJ"/>
    <property type="match status" value="1"/>
</dbReference>
<dbReference type="InterPro" id="IPR051736">
    <property type="entry name" value="DnaJ-B11-like"/>
</dbReference>
<evidence type="ECO:0000256" key="2">
    <source>
        <dbReference type="SAM" id="SignalP"/>
    </source>
</evidence>
<proteinExistence type="predicted"/>
<dbReference type="FunFam" id="2.60.260.20:FF:000013">
    <property type="entry name" value="DnaJ subfamily B member 11"/>
    <property type="match status" value="1"/>
</dbReference>
<name>A0A2H8TXS1_9HEMI</name>
<dbReference type="InterPro" id="IPR002939">
    <property type="entry name" value="DnaJ_C"/>
</dbReference>
<evidence type="ECO:0000313" key="4">
    <source>
        <dbReference type="EMBL" id="MBW19093.1"/>
    </source>
</evidence>
<dbReference type="InterPro" id="IPR018253">
    <property type="entry name" value="DnaJ_domain_CS"/>
</dbReference>
<dbReference type="GO" id="GO:0005783">
    <property type="term" value="C:endoplasmic reticulum"/>
    <property type="evidence" value="ECO:0007669"/>
    <property type="project" value="TreeGrafter"/>
</dbReference>
<dbReference type="GO" id="GO:0051082">
    <property type="term" value="F:unfolded protein binding"/>
    <property type="evidence" value="ECO:0007669"/>
    <property type="project" value="InterPro"/>
</dbReference>
<dbReference type="Pfam" id="PF01556">
    <property type="entry name" value="DnaJ_C"/>
    <property type="match status" value="1"/>
</dbReference>
<dbReference type="SUPFAM" id="SSF49493">
    <property type="entry name" value="HSP40/DnaJ peptide-binding domain"/>
    <property type="match status" value="2"/>
</dbReference>
<dbReference type="GO" id="GO:0051787">
    <property type="term" value="F:misfolded protein binding"/>
    <property type="evidence" value="ECO:0007669"/>
    <property type="project" value="TreeGrafter"/>
</dbReference>
<dbReference type="InterPro" id="IPR008971">
    <property type="entry name" value="HSP40/DnaJ_pept-bd"/>
</dbReference>
<organism evidence="4">
    <name type="scientific">Melanaphis sacchari</name>
    <dbReference type="NCBI Taxonomy" id="742174"/>
    <lineage>
        <taxon>Eukaryota</taxon>
        <taxon>Metazoa</taxon>
        <taxon>Ecdysozoa</taxon>
        <taxon>Arthropoda</taxon>
        <taxon>Hexapoda</taxon>
        <taxon>Insecta</taxon>
        <taxon>Pterygota</taxon>
        <taxon>Neoptera</taxon>
        <taxon>Paraneoptera</taxon>
        <taxon>Hemiptera</taxon>
        <taxon>Sternorrhyncha</taxon>
        <taxon>Aphidomorpha</taxon>
        <taxon>Aphidoidea</taxon>
        <taxon>Aphididae</taxon>
        <taxon>Aphidini</taxon>
        <taxon>Melanaphis</taxon>
    </lineage>
</organism>
<dbReference type="PRINTS" id="PR00625">
    <property type="entry name" value="JDOMAIN"/>
</dbReference>
<dbReference type="Gene3D" id="1.10.287.110">
    <property type="entry name" value="DnaJ domain"/>
    <property type="match status" value="1"/>
</dbReference>
<feature type="domain" description="J" evidence="3">
    <location>
        <begin position="26"/>
        <end position="91"/>
    </location>
</feature>
<reference evidence="4" key="1">
    <citation type="submission" date="2017-10" db="EMBL/GenBank/DDBJ databases">
        <title>Transcriptome Assembly of Sugarcane Aphid Adults.</title>
        <authorList>
            <person name="Scully E.D."/>
            <person name="Palmer N.A."/>
            <person name="Geib S.M."/>
            <person name="Sarath G."/>
            <person name="Sattler S.E."/>
        </authorList>
    </citation>
    <scope>NUCLEOTIDE SEQUENCE</scope>
    <source>
        <tissue evidence="4">Whole body</tissue>
    </source>
</reference>
<feature type="signal peptide" evidence="2">
    <location>
        <begin position="1"/>
        <end position="24"/>
    </location>
</feature>
<dbReference type="PROSITE" id="PS00636">
    <property type="entry name" value="DNAJ_1"/>
    <property type="match status" value="1"/>
</dbReference>
<sequence length="357" mass="40974">MILNYVQFIVYNLLSLSILVYCNSNDYYDILNVPRTAKQNHIKSAFRKMAKQLHPDKNRDDPEASEKFSKLRNAYEVLSDERMRKDYDRCGEQCVKKDNMAAGHDPFASFFGDFGFHFDESPGQKEIPKGGTIVLDLHVSLEELYNGNFVQVTRNKPVIKPAHGTRQCNCRQEMITKQLGPGRFQMMQQNVCDECPNVKMVTEENMLEIEIEPGMKDGQETKFTAEGEPHIDGEPGDLIFKIKTSPHSVFERRGDDLYTNLTISLRDALIGFQTEITQLDGRKILIERNTVTWPGAKIRKKGEGMPNYENNNQHGYLIITIDVQFPKTNFTEQDKEDLKRILGDNSINKLYNGLDGY</sequence>
<dbReference type="OrthoDB" id="550424at2759"/>
<dbReference type="SMART" id="SM00271">
    <property type="entry name" value="DnaJ"/>
    <property type="match status" value="1"/>
</dbReference>
<evidence type="ECO:0000259" key="3">
    <source>
        <dbReference type="PROSITE" id="PS50076"/>
    </source>
</evidence>
<dbReference type="SUPFAM" id="SSF46565">
    <property type="entry name" value="Chaperone J-domain"/>
    <property type="match status" value="1"/>
</dbReference>
<dbReference type="InterPro" id="IPR001623">
    <property type="entry name" value="DnaJ_domain"/>
</dbReference>
<dbReference type="EMBL" id="GFXV01007288">
    <property type="protein sequence ID" value="MBW19093.1"/>
    <property type="molecule type" value="Transcribed_RNA"/>
</dbReference>
<evidence type="ECO:0000256" key="1">
    <source>
        <dbReference type="ARBA" id="ARBA00022729"/>
    </source>
</evidence>
<dbReference type="GO" id="GO:0006457">
    <property type="term" value="P:protein folding"/>
    <property type="evidence" value="ECO:0007669"/>
    <property type="project" value="InterPro"/>
</dbReference>
<dbReference type="PANTHER" id="PTHR44298:SF1">
    <property type="entry name" value="DNAJ HOMOLOG SUBFAMILY B MEMBER 11"/>
    <property type="match status" value="1"/>
</dbReference>
<dbReference type="PROSITE" id="PS50076">
    <property type="entry name" value="DNAJ_2"/>
    <property type="match status" value="1"/>
</dbReference>